<dbReference type="InterPro" id="IPR051310">
    <property type="entry name" value="MCP_chemotaxis"/>
</dbReference>
<dbReference type="SMART" id="SM00304">
    <property type="entry name" value="HAMP"/>
    <property type="match status" value="1"/>
</dbReference>
<dbReference type="Pfam" id="PF00015">
    <property type="entry name" value="MCPsignal"/>
    <property type="match status" value="1"/>
</dbReference>
<evidence type="ECO:0000256" key="3">
    <source>
        <dbReference type="ARBA" id="ARBA00029447"/>
    </source>
</evidence>
<dbReference type="PROSITE" id="PS50885">
    <property type="entry name" value="HAMP"/>
    <property type="match status" value="1"/>
</dbReference>
<feature type="transmembrane region" description="Helical" evidence="5">
    <location>
        <begin position="204"/>
        <end position="225"/>
    </location>
</feature>
<dbReference type="NCBIfam" id="TIGR00229">
    <property type="entry name" value="sensory_box"/>
    <property type="match status" value="1"/>
</dbReference>
<dbReference type="RefSeq" id="WP_182217828.1">
    <property type="nucleotide sequence ID" value="NZ_JACEZS010000009.1"/>
</dbReference>
<accession>A0A7W2EHN1</accession>
<dbReference type="GO" id="GO:0005886">
    <property type="term" value="C:plasma membrane"/>
    <property type="evidence" value="ECO:0007669"/>
    <property type="project" value="TreeGrafter"/>
</dbReference>
<feature type="transmembrane region" description="Helical" evidence="5">
    <location>
        <begin position="177"/>
        <end position="198"/>
    </location>
</feature>
<dbReference type="CDD" id="cd00130">
    <property type="entry name" value="PAS"/>
    <property type="match status" value="1"/>
</dbReference>
<protein>
    <submittedName>
        <fullName evidence="9">PAS domain S-box protein</fullName>
    </submittedName>
</protein>
<dbReference type="InterPro" id="IPR000014">
    <property type="entry name" value="PAS"/>
</dbReference>
<dbReference type="GO" id="GO:0004888">
    <property type="term" value="F:transmembrane signaling receptor activity"/>
    <property type="evidence" value="ECO:0007669"/>
    <property type="project" value="TreeGrafter"/>
</dbReference>
<dbReference type="FunFam" id="1.10.287.950:FF:000001">
    <property type="entry name" value="Methyl-accepting chemotaxis sensory transducer"/>
    <property type="match status" value="1"/>
</dbReference>
<evidence type="ECO:0000313" key="10">
    <source>
        <dbReference type="Proteomes" id="UP000566711"/>
    </source>
</evidence>
<evidence type="ECO:0000313" key="9">
    <source>
        <dbReference type="EMBL" id="MBA5606105.1"/>
    </source>
</evidence>
<dbReference type="Gene3D" id="3.30.450.20">
    <property type="entry name" value="PAS domain"/>
    <property type="match status" value="1"/>
</dbReference>
<sequence length="566" mass="59354">MSYPISKTTIARRPVPNGGEYVLGESDLIISKTDLKGHFTYVNPDCERISGYSANELIGAHQSIMRHPDMPKALAEDFWRTLSAGKTWVGMMKNQTKGGGYYWVETNAAPMLEDGKPVGYVSIRIKPTAQQIKAAEVAYRALNGGSRHMEIRGGKATVRTLSARLNPFRKMTIKARLSAAGGGLAVLSLVTAACAWPGANVGGYWASITATVCALTALALIPLLYQGILLPLQQAKAAIECMSAGDLSGKIEADGYDELAAVMQALRILQTNIKLLVGQIQEATVQVNQGASEIAAGNADLAGRTEAQASALEETASVMEQLTQTVRQNADHARDANKLVVTACDSASQGKATVGEVVGMMGQIQSSAHQITDIIGVIDGIAFQTNILALNAAVEAARAGEQGRGFAVVAVEVRTLAQRSAAAAQQIKGLIEGAVAQVGQGGQLADAAGDAMSGIAQSIDRSACIMGEISDASVEQSQGIAQVNQAVAQLDAMTQQNSALVEQAAAGAENMRQQAVRLGNLVNVFRLVARDNVSLMVERQARKRHSDGGLDRPAQVLVKAGAAGRG</sequence>
<proteinExistence type="inferred from homology"/>
<dbReference type="InterPro" id="IPR001610">
    <property type="entry name" value="PAC"/>
</dbReference>
<dbReference type="InterPro" id="IPR003660">
    <property type="entry name" value="HAMP_dom"/>
</dbReference>
<comment type="caution">
    <text evidence="9">The sequence shown here is derived from an EMBL/GenBank/DDBJ whole genome shotgun (WGS) entry which is preliminary data.</text>
</comment>
<dbReference type="InterPro" id="IPR004089">
    <property type="entry name" value="MCPsignal_dom"/>
</dbReference>
<dbReference type="SMART" id="SM00283">
    <property type="entry name" value="MA"/>
    <property type="match status" value="1"/>
</dbReference>
<evidence type="ECO:0000256" key="1">
    <source>
        <dbReference type="ARBA" id="ARBA00004370"/>
    </source>
</evidence>
<keyword evidence="5" id="KW-0812">Transmembrane</keyword>
<dbReference type="SUPFAM" id="SSF55785">
    <property type="entry name" value="PYP-like sensor domain (PAS domain)"/>
    <property type="match status" value="1"/>
</dbReference>
<keyword evidence="4" id="KW-0807">Transducer</keyword>
<dbReference type="GO" id="GO:0006935">
    <property type="term" value="P:chemotaxis"/>
    <property type="evidence" value="ECO:0007669"/>
    <property type="project" value="TreeGrafter"/>
</dbReference>
<dbReference type="SMART" id="SM00086">
    <property type="entry name" value="PAC"/>
    <property type="match status" value="1"/>
</dbReference>
<evidence type="ECO:0000259" key="8">
    <source>
        <dbReference type="PROSITE" id="PS50885"/>
    </source>
</evidence>
<comment type="subcellular location">
    <subcellularLocation>
        <location evidence="1">Membrane</location>
    </subcellularLocation>
</comment>
<feature type="domain" description="Methyl-accepting transducer" evidence="6">
    <location>
        <begin position="283"/>
        <end position="512"/>
    </location>
</feature>
<dbReference type="PANTHER" id="PTHR43531:SF14">
    <property type="entry name" value="METHYL-ACCEPTING CHEMOTAXIS PROTEIN I-RELATED"/>
    <property type="match status" value="1"/>
</dbReference>
<dbReference type="InterPro" id="IPR013655">
    <property type="entry name" value="PAS_fold_3"/>
</dbReference>
<feature type="domain" description="HAMP" evidence="8">
    <location>
        <begin position="226"/>
        <end position="278"/>
    </location>
</feature>
<keyword evidence="5" id="KW-1133">Transmembrane helix</keyword>
<evidence type="ECO:0000256" key="2">
    <source>
        <dbReference type="ARBA" id="ARBA00022481"/>
    </source>
</evidence>
<evidence type="ECO:0000259" key="7">
    <source>
        <dbReference type="PROSITE" id="PS50112"/>
    </source>
</evidence>
<comment type="similarity">
    <text evidence="3">Belongs to the methyl-accepting chemotaxis (MCP) protein family.</text>
</comment>
<keyword evidence="10" id="KW-1185">Reference proteome</keyword>
<dbReference type="Proteomes" id="UP000566711">
    <property type="component" value="Unassembled WGS sequence"/>
</dbReference>
<dbReference type="EMBL" id="JACEZS010000009">
    <property type="protein sequence ID" value="MBA5606105.1"/>
    <property type="molecule type" value="Genomic_DNA"/>
</dbReference>
<dbReference type="Pfam" id="PF08447">
    <property type="entry name" value="PAS_3"/>
    <property type="match status" value="1"/>
</dbReference>
<dbReference type="CDD" id="cd11386">
    <property type="entry name" value="MCP_signal"/>
    <property type="match status" value="1"/>
</dbReference>
<dbReference type="SUPFAM" id="SSF58104">
    <property type="entry name" value="Methyl-accepting chemotaxis protein (MCP) signaling domain"/>
    <property type="match status" value="1"/>
</dbReference>
<dbReference type="PROSITE" id="PS50112">
    <property type="entry name" value="PAS"/>
    <property type="match status" value="1"/>
</dbReference>
<keyword evidence="2" id="KW-0488">Methylation</keyword>
<evidence type="ECO:0000259" key="6">
    <source>
        <dbReference type="PROSITE" id="PS50111"/>
    </source>
</evidence>
<reference evidence="9 10" key="1">
    <citation type="submission" date="2020-07" db="EMBL/GenBank/DDBJ databases">
        <title>Novel species isolated from subtropical streams in China.</title>
        <authorList>
            <person name="Lu H."/>
        </authorList>
    </citation>
    <scope>NUCLEOTIDE SEQUENCE [LARGE SCALE GENOMIC DNA]</scope>
    <source>
        <strain evidence="9 10">FT3S</strain>
    </source>
</reference>
<dbReference type="PANTHER" id="PTHR43531">
    <property type="entry name" value="PROTEIN ICFG"/>
    <property type="match status" value="1"/>
</dbReference>
<evidence type="ECO:0000256" key="5">
    <source>
        <dbReference type="SAM" id="Phobius"/>
    </source>
</evidence>
<dbReference type="InterPro" id="IPR035965">
    <property type="entry name" value="PAS-like_dom_sf"/>
</dbReference>
<dbReference type="Gene3D" id="1.10.287.950">
    <property type="entry name" value="Methyl-accepting chemotaxis protein"/>
    <property type="match status" value="1"/>
</dbReference>
<dbReference type="GO" id="GO:0007165">
    <property type="term" value="P:signal transduction"/>
    <property type="evidence" value="ECO:0007669"/>
    <property type="project" value="UniProtKB-KW"/>
</dbReference>
<evidence type="ECO:0000256" key="4">
    <source>
        <dbReference type="PROSITE-ProRule" id="PRU00284"/>
    </source>
</evidence>
<feature type="domain" description="PAS" evidence="7">
    <location>
        <begin position="34"/>
        <end position="85"/>
    </location>
</feature>
<dbReference type="PROSITE" id="PS50111">
    <property type="entry name" value="CHEMOTAXIS_TRANSDUC_2"/>
    <property type="match status" value="1"/>
</dbReference>
<dbReference type="AlphaFoldDB" id="A0A7W2EHN1"/>
<gene>
    <name evidence="9" type="ORF">H3H36_12135</name>
</gene>
<name>A0A7W2EHN1_9BURK</name>
<keyword evidence="5" id="KW-0472">Membrane</keyword>
<organism evidence="9 10">
    <name type="scientific">Rugamonas fusca</name>
    <dbReference type="NCBI Taxonomy" id="2758568"/>
    <lineage>
        <taxon>Bacteria</taxon>
        <taxon>Pseudomonadati</taxon>
        <taxon>Pseudomonadota</taxon>
        <taxon>Betaproteobacteria</taxon>
        <taxon>Burkholderiales</taxon>
        <taxon>Oxalobacteraceae</taxon>
        <taxon>Telluria group</taxon>
        <taxon>Rugamonas</taxon>
    </lineage>
</organism>